<keyword evidence="1" id="KW-0812">Transmembrane</keyword>
<keyword evidence="1" id="KW-1133">Transmembrane helix</keyword>
<keyword evidence="1" id="KW-0472">Membrane</keyword>
<reference evidence="2" key="1">
    <citation type="submission" date="2020-05" db="EMBL/GenBank/DDBJ databases">
        <authorList>
            <person name="Chiriac C."/>
            <person name="Salcher M."/>
            <person name="Ghai R."/>
            <person name="Kavagutti S V."/>
        </authorList>
    </citation>
    <scope>NUCLEOTIDE SEQUENCE</scope>
</reference>
<evidence type="ECO:0000313" key="2">
    <source>
        <dbReference type="EMBL" id="CAB4573157.1"/>
    </source>
</evidence>
<proteinExistence type="predicted"/>
<feature type="transmembrane region" description="Helical" evidence="1">
    <location>
        <begin position="9"/>
        <end position="26"/>
    </location>
</feature>
<feature type="transmembrane region" description="Helical" evidence="1">
    <location>
        <begin position="32"/>
        <end position="48"/>
    </location>
</feature>
<dbReference type="AlphaFoldDB" id="A0A6J6EAL3"/>
<name>A0A6J6EAL3_9ZZZZ</name>
<organism evidence="2">
    <name type="scientific">freshwater metagenome</name>
    <dbReference type="NCBI Taxonomy" id="449393"/>
    <lineage>
        <taxon>unclassified sequences</taxon>
        <taxon>metagenomes</taxon>
        <taxon>ecological metagenomes</taxon>
    </lineage>
</organism>
<accession>A0A6J6EAL3</accession>
<protein>
    <submittedName>
        <fullName evidence="2">Unannotated protein</fullName>
    </submittedName>
</protein>
<dbReference type="EMBL" id="CAEZTJ010000128">
    <property type="protein sequence ID" value="CAB4573157.1"/>
    <property type="molecule type" value="Genomic_DNA"/>
</dbReference>
<feature type="transmembrane region" description="Helical" evidence="1">
    <location>
        <begin position="91"/>
        <end position="111"/>
    </location>
</feature>
<evidence type="ECO:0000256" key="1">
    <source>
        <dbReference type="SAM" id="Phobius"/>
    </source>
</evidence>
<feature type="transmembrane region" description="Helical" evidence="1">
    <location>
        <begin position="60"/>
        <end position="79"/>
    </location>
</feature>
<sequence>MVSTKQDPYEIFLLATFLSLALLFSVNKVYSPQYIIWLTPLAVLLMATKDSSYRTERAWFWIWQIGEAIYHLGIWQYLAEYSGGQGLSEPLYALTIVIRIITLAGFALTVARARLSLPSKEPVKD</sequence>
<gene>
    <name evidence="2" type="ORF">UFOPK1650_00821</name>
</gene>